<dbReference type="PANTHER" id="PTHR10204:SF34">
    <property type="entry name" value="NAD(P)H DEHYDROGENASE [QUINONE] 1 ISOFORM 1"/>
    <property type="match status" value="1"/>
</dbReference>
<name>A0AAU8MZ76_9GAMM</name>
<dbReference type="AlphaFoldDB" id="A0AAU8MZ76"/>
<accession>A0AAU8MZ76</accession>
<evidence type="ECO:0000256" key="2">
    <source>
        <dbReference type="ARBA" id="ARBA00023002"/>
    </source>
</evidence>
<dbReference type="PANTHER" id="PTHR10204">
    <property type="entry name" value="NAD P H OXIDOREDUCTASE-RELATED"/>
    <property type="match status" value="1"/>
</dbReference>
<comment type="similarity">
    <text evidence="1">Belongs to the NAD(P)H dehydrogenase (quinone) family.</text>
</comment>
<proteinExistence type="inferred from homology"/>
<dbReference type="GO" id="GO:0005829">
    <property type="term" value="C:cytosol"/>
    <property type="evidence" value="ECO:0007669"/>
    <property type="project" value="TreeGrafter"/>
</dbReference>
<keyword evidence="2 4" id="KW-0560">Oxidoreductase</keyword>
<evidence type="ECO:0000313" key="4">
    <source>
        <dbReference type="EMBL" id="XCO76112.1"/>
    </source>
</evidence>
<sequence length="198" mass="21336">MHASLVVAHPSPASFSHALADAARGILRAHGYAIDWHDLYAEGFDPVQRTGESGNTASDDALVERHCAELARADLILIFHPNWWGQPPAILKGWIDRVFRLDTAYGYPVGTSWDGVPTGLLRARHALVFNTSNTPAEREAAVFGGPLQAIWARCVFGLCGVDSVIRRMYGPVAASGEAQRAGWRAEVEALVAQAALPA</sequence>
<organism evidence="4">
    <name type="scientific">Lysobacter firmicutimachus</name>
    <dbReference type="NCBI Taxonomy" id="1792846"/>
    <lineage>
        <taxon>Bacteria</taxon>
        <taxon>Pseudomonadati</taxon>
        <taxon>Pseudomonadota</taxon>
        <taxon>Gammaproteobacteria</taxon>
        <taxon>Lysobacterales</taxon>
        <taxon>Lysobacteraceae</taxon>
        <taxon>Lysobacter</taxon>
    </lineage>
</organism>
<reference evidence="4" key="1">
    <citation type="submission" date="2024-06" db="EMBL/GenBank/DDBJ databases">
        <authorList>
            <person name="Li S."/>
        </authorList>
    </citation>
    <scope>NUCLEOTIDE SEQUENCE</scope>
    <source>
        <strain evidence="4">SR10</strain>
    </source>
</reference>
<protein>
    <submittedName>
        <fullName evidence="4">NAD(P)H-dependent oxidoreductase</fullName>
        <ecNumber evidence="4">1.-.-.-</ecNumber>
    </submittedName>
</protein>
<dbReference type="Pfam" id="PF02525">
    <property type="entry name" value="Flavodoxin_2"/>
    <property type="match status" value="1"/>
</dbReference>
<dbReference type="Gene3D" id="3.40.50.360">
    <property type="match status" value="1"/>
</dbReference>
<evidence type="ECO:0000256" key="1">
    <source>
        <dbReference type="ARBA" id="ARBA00006252"/>
    </source>
</evidence>
<dbReference type="RefSeq" id="WP_363799502.1">
    <property type="nucleotide sequence ID" value="NZ_CP159925.1"/>
</dbReference>
<feature type="domain" description="Flavodoxin-like fold" evidence="3">
    <location>
        <begin position="1"/>
        <end position="170"/>
    </location>
</feature>
<dbReference type="GO" id="GO:0003955">
    <property type="term" value="F:NAD(P)H dehydrogenase (quinone) activity"/>
    <property type="evidence" value="ECO:0007669"/>
    <property type="project" value="TreeGrafter"/>
</dbReference>
<dbReference type="InterPro" id="IPR029039">
    <property type="entry name" value="Flavoprotein-like_sf"/>
</dbReference>
<evidence type="ECO:0000259" key="3">
    <source>
        <dbReference type="Pfam" id="PF02525"/>
    </source>
</evidence>
<gene>
    <name evidence="4" type="ORF">ABU614_04810</name>
</gene>
<dbReference type="EC" id="1.-.-.-" evidence="4"/>
<dbReference type="EMBL" id="CP159925">
    <property type="protein sequence ID" value="XCO76112.1"/>
    <property type="molecule type" value="Genomic_DNA"/>
</dbReference>
<dbReference type="SUPFAM" id="SSF52218">
    <property type="entry name" value="Flavoproteins"/>
    <property type="match status" value="1"/>
</dbReference>
<dbReference type="InterPro" id="IPR003680">
    <property type="entry name" value="Flavodoxin_fold"/>
</dbReference>
<dbReference type="InterPro" id="IPR051545">
    <property type="entry name" value="NAD(P)H_dehydrogenase_qn"/>
</dbReference>